<evidence type="ECO:0000256" key="12">
    <source>
        <dbReference type="PROSITE-ProRule" id="PRU00169"/>
    </source>
</evidence>
<dbReference type="EC" id="2.7.13.3" evidence="3"/>
<protein>
    <recommendedName>
        <fullName evidence="3">histidine kinase</fullName>
        <ecNumber evidence="3">2.7.13.3</ecNumber>
    </recommendedName>
</protein>
<evidence type="ECO:0000256" key="1">
    <source>
        <dbReference type="ARBA" id="ARBA00000085"/>
    </source>
</evidence>
<dbReference type="GO" id="GO:0000155">
    <property type="term" value="F:phosphorelay sensor kinase activity"/>
    <property type="evidence" value="ECO:0007669"/>
    <property type="project" value="InterPro"/>
</dbReference>
<dbReference type="InterPro" id="IPR004358">
    <property type="entry name" value="Sig_transdc_His_kin-like_C"/>
</dbReference>
<gene>
    <name evidence="16" type="ORF">QNI16_31025</name>
</gene>
<dbReference type="FunFam" id="3.30.565.10:FF:000010">
    <property type="entry name" value="Sensor histidine kinase RcsC"/>
    <property type="match status" value="1"/>
</dbReference>
<dbReference type="InterPro" id="IPR003661">
    <property type="entry name" value="HisK_dim/P_dom"/>
</dbReference>
<feature type="domain" description="Response regulatory" evidence="15">
    <location>
        <begin position="484"/>
        <end position="599"/>
    </location>
</feature>
<evidence type="ECO:0000256" key="10">
    <source>
        <dbReference type="ARBA" id="ARBA00023012"/>
    </source>
</evidence>
<dbReference type="Proteomes" id="UP001241110">
    <property type="component" value="Unassembled WGS sequence"/>
</dbReference>
<dbReference type="Pfam" id="PF00072">
    <property type="entry name" value="Response_reg"/>
    <property type="match status" value="1"/>
</dbReference>
<feature type="domain" description="Histidine kinase" evidence="14">
    <location>
        <begin position="238"/>
        <end position="459"/>
    </location>
</feature>
<dbReference type="SMART" id="SM00448">
    <property type="entry name" value="REC"/>
    <property type="match status" value="1"/>
</dbReference>
<dbReference type="PROSITE" id="PS50109">
    <property type="entry name" value="HIS_KIN"/>
    <property type="match status" value="1"/>
</dbReference>
<evidence type="ECO:0000256" key="13">
    <source>
        <dbReference type="SAM" id="Phobius"/>
    </source>
</evidence>
<evidence type="ECO:0000256" key="9">
    <source>
        <dbReference type="ARBA" id="ARBA00022989"/>
    </source>
</evidence>
<dbReference type="PRINTS" id="PR00344">
    <property type="entry name" value="BCTRLSENSOR"/>
</dbReference>
<evidence type="ECO:0000256" key="4">
    <source>
        <dbReference type="ARBA" id="ARBA00022475"/>
    </source>
</evidence>
<evidence type="ECO:0000256" key="5">
    <source>
        <dbReference type="ARBA" id="ARBA00022553"/>
    </source>
</evidence>
<dbReference type="InterPro" id="IPR036890">
    <property type="entry name" value="HATPase_C_sf"/>
</dbReference>
<dbReference type="Gene3D" id="3.30.565.10">
    <property type="entry name" value="Histidine kinase-like ATPase, C-terminal domain"/>
    <property type="match status" value="1"/>
</dbReference>
<evidence type="ECO:0000256" key="8">
    <source>
        <dbReference type="ARBA" id="ARBA00022840"/>
    </source>
</evidence>
<keyword evidence="4" id="KW-1003">Cell membrane</keyword>
<dbReference type="SUPFAM" id="SSF47384">
    <property type="entry name" value="Homodimeric domain of signal transducing histidine kinase"/>
    <property type="match status" value="1"/>
</dbReference>
<evidence type="ECO:0000313" key="16">
    <source>
        <dbReference type="EMBL" id="MDJ1484974.1"/>
    </source>
</evidence>
<evidence type="ECO:0000256" key="2">
    <source>
        <dbReference type="ARBA" id="ARBA00004651"/>
    </source>
</evidence>
<dbReference type="CDD" id="cd16922">
    <property type="entry name" value="HATPase_EvgS-ArcB-TorS-like"/>
    <property type="match status" value="1"/>
</dbReference>
<name>A0AAE3QY94_9BACT</name>
<dbReference type="PANTHER" id="PTHR45339">
    <property type="entry name" value="HYBRID SIGNAL TRANSDUCTION HISTIDINE KINASE J"/>
    <property type="match status" value="1"/>
</dbReference>
<evidence type="ECO:0000259" key="14">
    <source>
        <dbReference type="PROSITE" id="PS50109"/>
    </source>
</evidence>
<comment type="catalytic activity">
    <reaction evidence="1">
        <text>ATP + protein L-histidine = ADP + protein N-phospho-L-histidine.</text>
        <dbReference type="EC" id="2.7.13.3"/>
    </reaction>
</comment>
<dbReference type="InterPro" id="IPR011006">
    <property type="entry name" value="CheY-like_superfamily"/>
</dbReference>
<dbReference type="AlphaFoldDB" id="A0AAE3QY94"/>
<dbReference type="Pfam" id="PF00512">
    <property type="entry name" value="HisKA"/>
    <property type="match status" value="1"/>
</dbReference>
<keyword evidence="8 16" id="KW-0067">ATP-binding</keyword>
<dbReference type="InterPro" id="IPR003594">
    <property type="entry name" value="HATPase_dom"/>
</dbReference>
<dbReference type="CDD" id="cd00082">
    <property type="entry name" value="HisKA"/>
    <property type="match status" value="1"/>
</dbReference>
<feature type="modified residue" description="4-aspartylphosphate" evidence="12">
    <location>
        <position position="533"/>
    </location>
</feature>
<dbReference type="Pfam" id="PF02518">
    <property type="entry name" value="HATPase_c"/>
    <property type="match status" value="1"/>
</dbReference>
<evidence type="ECO:0000256" key="7">
    <source>
        <dbReference type="ARBA" id="ARBA00022741"/>
    </source>
</evidence>
<dbReference type="InterPro" id="IPR001789">
    <property type="entry name" value="Sig_transdc_resp-reg_receiver"/>
</dbReference>
<dbReference type="InterPro" id="IPR005467">
    <property type="entry name" value="His_kinase_dom"/>
</dbReference>
<dbReference type="RefSeq" id="WP_313986892.1">
    <property type="nucleotide sequence ID" value="NZ_JASJOS010000017.1"/>
</dbReference>
<feature type="transmembrane region" description="Helical" evidence="13">
    <location>
        <begin position="6"/>
        <end position="24"/>
    </location>
</feature>
<dbReference type="SMART" id="SM00387">
    <property type="entry name" value="HATPase_c"/>
    <property type="match status" value="1"/>
</dbReference>
<dbReference type="PROSITE" id="PS50110">
    <property type="entry name" value="RESPONSE_REGULATORY"/>
    <property type="match status" value="1"/>
</dbReference>
<evidence type="ECO:0000256" key="11">
    <source>
        <dbReference type="ARBA" id="ARBA00023136"/>
    </source>
</evidence>
<dbReference type="InterPro" id="IPR036097">
    <property type="entry name" value="HisK_dim/P_sf"/>
</dbReference>
<dbReference type="SUPFAM" id="SSF47226">
    <property type="entry name" value="Histidine-containing phosphotransfer domain, HPT domain"/>
    <property type="match status" value="1"/>
</dbReference>
<dbReference type="SUPFAM" id="SSF52172">
    <property type="entry name" value="CheY-like"/>
    <property type="match status" value="1"/>
</dbReference>
<comment type="caution">
    <text evidence="16">The sequence shown here is derived from an EMBL/GenBank/DDBJ whole genome shotgun (WGS) entry which is preliminary data.</text>
</comment>
<sequence>MIGNRFILLILSAFIIGTLLLIGIQYNSSQNINQLIEGNEKLLTELRLSSHLREMERDMYWVESRIRGAIATSDISHLSEVDEKISQIEAYLDTLRAMDKDKTVTQYIDRLNVIAENKRSTKDLLLFRYKHTGKMDDTTLISNPHAREVSNEISMATRRIYNSRQQLMTQLSDSIEESSKRVRTWGGILIAFIVVSASGWFWFIVNRIRRQNQLIVKLDESEKKAREAARVKENFLANMSHEIRTPLNAILGFTNLLKSHKQGTEQAEFTDSIQKAGENLLTIVNDILDLSKIEAGMVRIEANPFSVRGLVHSVETLFGERMREKGLVLQTDIEASVPDTLIGDATRLTQILVNLLGNALKFTEKGHISVRVITKSTTDTTIRLGFSIRDTGIGIDTKKIAAIFERFQQAEDSTTRNYGGTGLGLSIVKELIEIQGGEISVESEVGKGTTFSFCIPYQISAEQFTASQPRDVTYSESRELTQAHLLLVDDNTMNQSLIKHLLNQWKLSYDVASNGVEALAYLQDRKYDLVLMDIQMPRMDGYTTSQHIRGELKLDVPIIAMTAHAMAGEREKCLSYGMNEYLSKPVREQDLYGLINQFLITDKKPQTAPDSINVVSHTYSCIDLQYLSEISKGDKEYEKMMTLQFLEILPKELEIIESSLIKKDFAVVRRVAHNMKTTVSIMGLTDQVADYLTALEENIGDEEQQLAHVTILKQICTQALEEANHFYQSLG</sequence>
<comment type="subcellular location">
    <subcellularLocation>
        <location evidence="2">Cell membrane</location>
        <topology evidence="2">Multi-pass membrane protein</topology>
    </subcellularLocation>
</comment>
<dbReference type="Gene3D" id="3.40.50.2300">
    <property type="match status" value="1"/>
</dbReference>
<dbReference type="SMART" id="SM00388">
    <property type="entry name" value="HisKA"/>
    <property type="match status" value="1"/>
</dbReference>
<evidence type="ECO:0000313" key="17">
    <source>
        <dbReference type="Proteomes" id="UP001241110"/>
    </source>
</evidence>
<dbReference type="SUPFAM" id="SSF55874">
    <property type="entry name" value="ATPase domain of HSP90 chaperone/DNA topoisomerase II/histidine kinase"/>
    <property type="match status" value="1"/>
</dbReference>
<dbReference type="GO" id="GO:0005886">
    <property type="term" value="C:plasma membrane"/>
    <property type="evidence" value="ECO:0007669"/>
    <property type="project" value="UniProtKB-SubCell"/>
</dbReference>
<evidence type="ECO:0000256" key="6">
    <source>
        <dbReference type="ARBA" id="ARBA00022692"/>
    </source>
</evidence>
<dbReference type="InterPro" id="IPR036641">
    <property type="entry name" value="HPT_dom_sf"/>
</dbReference>
<evidence type="ECO:0000256" key="3">
    <source>
        <dbReference type="ARBA" id="ARBA00012438"/>
    </source>
</evidence>
<keyword evidence="9 13" id="KW-1133">Transmembrane helix</keyword>
<keyword evidence="10" id="KW-0902">Two-component regulatory system</keyword>
<reference evidence="16" key="1">
    <citation type="submission" date="2023-05" db="EMBL/GenBank/DDBJ databases">
        <authorList>
            <person name="Zhang X."/>
        </authorList>
    </citation>
    <scope>NUCLEOTIDE SEQUENCE</scope>
    <source>
        <strain evidence="16">YF14B1</strain>
    </source>
</reference>
<dbReference type="CDD" id="cd17546">
    <property type="entry name" value="REC_hyHK_CKI1_RcsC-like"/>
    <property type="match status" value="1"/>
</dbReference>
<keyword evidence="11 13" id="KW-0472">Membrane</keyword>
<keyword evidence="7" id="KW-0547">Nucleotide-binding</keyword>
<proteinExistence type="predicted"/>
<dbReference type="PANTHER" id="PTHR45339:SF1">
    <property type="entry name" value="HYBRID SIGNAL TRANSDUCTION HISTIDINE KINASE J"/>
    <property type="match status" value="1"/>
</dbReference>
<dbReference type="GO" id="GO:0005524">
    <property type="term" value="F:ATP binding"/>
    <property type="evidence" value="ECO:0007669"/>
    <property type="project" value="UniProtKB-KW"/>
</dbReference>
<accession>A0AAE3QY94</accession>
<dbReference type="Gene3D" id="1.10.287.130">
    <property type="match status" value="1"/>
</dbReference>
<dbReference type="EMBL" id="JASJOS010000017">
    <property type="protein sequence ID" value="MDJ1484974.1"/>
    <property type="molecule type" value="Genomic_DNA"/>
</dbReference>
<evidence type="ECO:0000259" key="15">
    <source>
        <dbReference type="PROSITE" id="PS50110"/>
    </source>
</evidence>
<keyword evidence="6 13" id="KW-0812">Transmembrane</keyword>
<feature type="transmembrane region" description="Helical" evidence="13">
    <location>
        <begin position="185"/>
        <end position="205"/>
    </location>
</feature>
<organism evidence="16 17">
    <name type="scientific">Xanthocytophaga flava</name>
    <dbReference type="NCBI Taxonomy" id="3048013"/>
    <lineage>
        <taxon>Bacteria</taxon>
        <taxon>Pseudomonadati</taxon>
        <taxon>Bacteroidota</taxon>
        <taxon>Cytophagia</taxon>
        <taxon>Cytophagales</taxon>
        <taxon>Rhodocytophagaceae</taxon>
        <taxon>Xanthocytophaga</taxon>
    </lineage>
</organism>
<keyword evidence="5 12" id="KW-0597">Phosphoprotein</keyword>
<dbReference type="Gene3D" id="1.20.120.160">
    <property type="entry name" value="HPT domain"/>
    <property type="match status" value="1"/>
</dbReference>